<protein>
    <submittedName>
        <fullName evidence="3">Uncharacterized protein</fullName>
    </submittedName>
</protein>
<keyword evidence="2" id="KW-0472">Membrane</keyword>
<keyword evidence="2" id="KW-1133">Transmembrane helix</keyword>
<dbReference type="EMBL" id="AB853026">
    <property type="protein sequence ID" value="BAO19264.1"/>
    <property type="molecule type" value="Genomic_DNA"/>
</dbReference>
<feature type="transmembrane region" description="Helical" evidence="2">
    <location>
        <begin position="42"/>
        <end position="63"/>
    </location>
</feature>
<proteinExistence type="predicted"/>
<accession>V5YPQ9</accession>
<name>V5YPQ9_9BURK</name>
<feature type="region of interest" description="Disordered" evidence="1">
    <location>
        <begin position="1"/>
        <end position="34"/>
    </location>
</feature>
<evidence type="ECO:0000256" key="1">
    <source>
        <dbReference type="SAM" id="MobiDB-lite"/>
    </source>
</evidence>
<evidence type="ECO:0000313" key="3">
    <source>
        <dbReference type="EMBL" id="BAO19264.1"/>
    </source>
</evidence>
<evidence type="ECO:0000256" key="2">
    <source>
        <dbReference type="SAM" id="Phobius"/>
    </source>
</evidence>
<geneLocation type="plasmid" evidence="3">
    <name>pM7012</name>
</geneLocation>
<reference evidence="3" key="1">
    <citation type="journal article" date="2014" name="Microbiology">
        <title>A 2,4-dichlorophenoxyacetic acid degradation plasmid pM7012 discloses distribution of an unclassified megaplasmid group across bacterial species.</title>
        <authorList>
            <person name="Sakai Y."/>
            <person name="Ogawa N."/>
            <person name="Shimomura Y."/>
            <person name="Fujii T."/>
        </authorList>
    </citation>
    <scope>NUCLEOTIDE SEQUENCE</scope>
    <source>
        <strain evidence="3">M701</strain>
    </source>
</reference>
<dbReference type="RefSeq" id="WP_023842804.1">
    <property type="nucleotide sequence ID" value="NC_022995.1"/>
</dbReference>
<sequence>MSDQTQNTEPRIEPAASAPLEQVAEAKSSPAAPIATPHPSGVSLLTVVLVAAIVSTFSGFMSWHFSTDSRPAEQPSHVVTINTDKIIALETKATVSTPGITAEQAAKAGDEFARKLNSLLATYTEAGDIVINANVVLNPIAATDITPQVMQKLGLQP</sequence>
<dbReference type="AlphaFoldDB" id="V5YPQ9"/>
<organism evidence="3">
    <name type="scientific">Burkholderia sp. M701</name>
    <dbReference type="NCBI Taxonomy" id="326454"/>
    <lineage>
        <taxon>Bacteria</taxon>
        <taxon>Pseudomonadati</taxon>
        <taxon>Pseudomonadota</taxon>
        <taxon>Betaproteobacteria</taxon>
        <taxon>Burkholderiales</taxon>
        <taxon>Burkholderiaceae</taxon>
        <taxon>Burkholderia</taxon>
    </lineage>
</organism>
<reference evidence="3" key="2">
    <citation type="submission" date="2024-06" db="EMBL/GenBank/DDBJ databases">
        <authorList>
            <person name="Sakai Y."/>
            <person name="Fujii T."/>
        </authorList>
    </citation>
    <scope>NUCLEOTIDE SEQUENCE</scope>
    <source>
        <strain evidence="3">M701</strain>
        <plasmid evidence="3">pM7012</plasmid>
    </source>
</reference>
<keyword evidence="2" id="KW-0812">Transmembrane</keyword>
<keyword evidence="3" id="KW-0614">Plasmid</keyword>